<dbReference type="Proteomes" id="UP000250928">
    <property type="component" value="Unassembled WGS sequence"/>
</dbReference>
<comment type="caution">
    <text evidence="1">The sequence shown here is derived from an EMBL/GenBank/DDBJ whole genome shotgun (WGS) entry which is preliminary data.</text>
</comment>
<dbReference type="AlphaFoldDB" id="A0A657PNR7"/>
<dbReference type="EMBL" id="PQCO01000127">
    <property type="protein sequence ID" value="PUE04391.1"/>
    <property type="molecule type" value="Genomic_DNA"/>
</dbReference>
<reference evidence="1 3" key="1">
    <citation type="submission" date="2017-02" db="EMBL/GenBank/DDBJ databases">
        <title>Novel co-symbiosis in the unique lucinid bivalve Phacoides pectinatus.</title>
        <authorList>
            <person name="Lim S.J."/>
            <person name="Davis B.G."/>
            <person name="Gill D.E."/>
            <person name="Engel A.S."/>
            <person name="Anderson L.C."/>
            <person name="Campbell B.J."/>
        </authorList>
    </citation>
    <scope>NUCLEOTIDE SEQUENCE [LARGE SCALE GENOMIC DNA]</scope>
    <source>
        <strain evidence="1">LUC13016_P6</strain>
    </source>
</reference>
<reference evidence="2 4" key="2">
    <citation type="submission" date="2018-01" db="EMBL/GenBank/DDBJ databases">
        <title>Novel co-symbiosis in the lucinid bivalve Phacoides pectinatus.</title>
        <authorList>
            <person name="Lim S.J."/>
            <person name="Davis B.G."/>
            <person name="Gill D.E."/>
            <person name="Engel A.S."/>
            <person name="Anderson L.C."/>
            <person name="Campbell B.J."/>
        </authorList>
    </citation>
    <scope>NUCLEOTIDE SEQUENCE [LARGE SCALE GENOMIC DNA]</scope>
    <source>
        <strain evidence="2">N3_P5</strain>
    </source>
</reference>
<sequence>MLLAGVAVYRAWPLLFPEVVMSATLDPRCNLRAGACSSRLGEGREVRFGIEPRDIPLIRPLTLRVEARGFDVQGVEVDFSGVDMNMGFNRPRLTRQGDGAYTGTATLPVCVRDVMQWEARVLLRTGAGLVSVPYQFLTAGPGAQLPAG</sequence>
<accession>A0A657PNR7</accession>
<dbReference type="EMBL" id="MUIE01000149">
    <property type="protein sequence ID" value="OQX35834.1"/>
    <property type="molecule type" value="Genomic_DNA"/>
</dbReference>
<name>A0A657PNR7_9GAMM</name>
<evidence type="ECO:0000313" key="2">
    <source>
        <dbReference type="EMBL" id="PUE04391.1"/>
    </source>
</evidence>
<evidence type="ECO:0000313" key="1">
    <source>
        <dbReference type="EMBL" id="OQX35834.1"/>
    </source>
</evidence>
<organism evidence="1 3">
    <name type="scientific">Candidatus Sedimenticola endophacoides</name>
    <dbReference type="NCBI Taxonomy" id="2548426"/>
    <lineage>
        <taxon>Bacteria</taxon>
        <taxon>Pseudomonadati</taxon>
        <taxon>Pseudomonadota</taxon>
        <taxon>Gammaproteobacteria</taxon>
        <taxon>Chromatiales</taxon>
        <taxon>Sedimenticolaceae</taxon>
        <taxon>Sedimenticola</taxon>
    </lineage>
</organism>
<evidence type="ECO:0000313" key="4">
    <source>
        <dbReference type="Proteomes" id="UP000250928"/>
    </source>
</evidence>
<keyword evidence="3" id="KW-1185">Reference proteome</keyword>
<proteinExistence type="predicted"/>
<protein>
    <submittedName>
        <fullName evidence="1">Uncharacterized protein</fullName>
    </submittedName>
</protein>
<dbReference type="Proteomes" id="UP000243361">
    <property type="component" value="Unassembled WGS sequence"/>
</dbReference>
<gene>
    <name evidence="1" type="ORF">B0D84_02055</name>
    <name evidence="2" type="ORF">C3L24_03310</name>
</gene>
<evidence type="ECO:0000313" key="3">
    <source>
        <dbReference type="Proteomes" id="UP000243361"/>
    </source>
</evidence>